<evidence type="ECO:0000313" key="19">
    <source>
        <dbReference type="EMBL" id="EHR33966.1"/>
    </source>
</evidence>
<evidence type="ECO:0000256" key="10">
    <source>
        <dbReference type="ARBA" id="ARBA00038976"/>
    </source>
</evidence>
<dbReference type="HOGENOM" id="CLU_028526_0_0_9"/>
<dbReference type="InterPro" id="IPR002933">
    <property type="entry name" value="Peptidase_M20"/>
</dbReference>
<evidence type="ECO:0000256" key="5">
    <source>
        <dbReference type="ARBA" id="ARBA00022801"/>
    </source>
</evidence>
<dbReference type="SUPFAM" id="SSF53187">
    <property type="entry name" value="Zn-dependent exopeptidases"/>
    <property type="match status" value="1"/>
</dbReference>
<evidence type="ECO:0000256" key="11">
    <source>
        <dbReference type="ARBA" id="ARBA00044252"/>
    </source>
</evidence>
<evidence type="ECO:0000256" key="1">
    <source>
        <dbReference type="ARBA" id="ARBA00001941"/>
    </source>
</evidence>
<dbReference type="CDD" id="cd03890">
    <property type="entry name" value="M20_pepD"/>
    <property type="match status" value="1"/>
</dbReference>
<protein>
    <recommendedName>
        <fullName evidence="13">Cytosol non-specific dipeptidase</fullName>
        <ecNumber evidence="10">3.4.13.18</ecNumber>
    </recommendedName>
    <alternativeName>
        <fullName evidence="16">Aminoacyl-histidine dipeptidase</fullName>
    </alternativeName>
    <alternativeName>
        <fullName evidence="15">Beta-alanyl-histidine dipeptidase</fullName>
    </alternativeName>
    <alternativeName>
        <fullName evidence="14">Carnosinase</fullName>
    </alternativeName>
    <alternativeName>
        <fullName evidence="11">Peptidase D</fullName>
    </alternativeName>
    <alternativeName>
        <fullName evidence="17">Xaa-His dipeptidase</fullName>
    </alternativeName>
</protein>
<evidence type="ECO:0000313" key="20">
    <source>
        <dbReference type="Proteomes" id="UP000004191"/>
    </source>
</evidence>
<dbReference type="GeneID" id="96998896"/>
<evidence type="ECO:0000256" key="12">
    <source>
        <dbReference type="ARBA" id="ARBA00061423"/>
    </source>
</evidence>
<accession>H3NNJ1</accession>
<keyword evidence="6" id="KW-0862">Zinc</keyword>
<dbReference type="InterPro" id="IPR036264">
    <property type="entry name" value="Bact_exopeptidase_dim_dom"/>
</dbReference>
<dbReference type="FunFam" id="3.40.630.10:FF:000018">
    <property type="entry name" value="Aminoacyl-histidine dipeptidase PepD"/>
    <property type="match status" value="1"/>
</dbReference>
<name>H3NNJ1_9FIRM</name>
<dbReference type="GO" id="GO:0070573">
    <property type="term" value="F:metallodipeptidase activity"/>
    <property type="evidence" value="ECO:0007669"/>
    <property type="project" value="TreeGrafter"/>
</dbReference>
<comment type="catalytic activity">
    <reaction evidence="9">
        <text>Hydrolysis of dipeptides, preferentially hydrophobic dipeptides including prolyl amino acids.</text>
        <dbReference type="EC" id="3.4.13.18"/>
    </reaction>
</comment>
<evidence type="ECO:0000256" key="16">
    <source>
        <dbReference type="ARBA" id="ARBA00077688"/>
    </source>
</evidence>
<dbReference type="Gene3D" id="3.40.630.10">
    <property type="entry name" value="Zn peptidases"/>
    <property type="match status" value="2"/>
</dbReference>
<keyword evidence="7" id="KW-0482">Metalloprotease</keyword>
<dbReference type="NCBIfam" id="TIGR01893">
    <property type="entry name" value="aa-his-dipept"/>
    <property type="match status" value="1"/>
</dbReference>
<dbReference type="AlphaFoldDB" id="H3NNJ1"/>
<organism evidence="19 20">
    <name type="scientific">Helcococcus kunzii ATCC 51366</name>
    <dbReference type="NCBI Taxonomy" id="883114"/>
    <lineage>
        <taxon>Bacteria</taxon>
        <taxon>Bacillati</taxon>
        <taxon>Bacillota</taxon>
        <taxon>Tissierellia</taxon>
        <taxon>Tissierellales</taxon>
        <taxon>Peptoniphilaceae</taxon>
        <taxon>Helcococcus</taxon>
    </lineage>
</organism>
<dbReference type="PATRIC" id="fig|883114.3.peg.892"/>
<keyword evidence="20" id="KW-1185">Reference proteome</keyword>
<dbReference type="Pfam" id="PF07687">
    <property type="entry name" value="M20_dimer"/>
    <property type="match status" value="1"/>
</dbReference>
<proteinExistence type="inferred from homology"/>
<dbReference type="GO" id="GO:0046872">
    <property type="term" value="F:metal ion binding"/>
    <property type="evidence" value="ECO:0007669"/>
    <property type="project" value="UniProtKB-KW"/>
</dbReference>
<reference evidence="19 20" key="1">
    <citation type="submission" date="2012-01" db="EMBL/GenBank/DDBJ databases">
        <title>The Genome Sequence of Helcococcus kunzii ATCC 51366.</title>
        <authorList>
            <consortium name="The Broad Institute Genome Sequencing Platform"/>
            <person name="Earl A."/>
            <person name="Ward D."/>
            <person name="Feldgarden M."/>
            <person name="Gevers D."/>
            <person name="Huys G."/>
            <person name="Young S.K."/>
            <person name="Zeng Q."/>
            <person name="Gargeya S."/>
            <person name="Fitzgerald M."/>
            <person name="Haas B."/>
            <person name="Abouelleil A."/>
            <person name="Alvarado L."/>
            <person name="Arachchi H.M."/>
            <person name="Berlin A."/>
            <person name="Chapman S.B."/>
            <person name="Gearin G."/>
            <person name="Goldberg J."/>
            <person name="Griggs A."/>
            <person name="Gujja S."/>
            <person name="Hansen M."/>
            <person name="Heiman D."/>
            <person name="Howarth C."/>
            <person name="Larimer J."/>
            <person name="Lui A."/>
            <person name="MacDonald P.J.P."/>
            <person name="McCowen C."/>
            <person name="Montmayeur A."/>
            <person name="Murphy C."/>
            <person name="Neiman D."/>
            <person name="Pearson M."/>
            <person name="Priest M."/>
            <person name="Roberts A."/>
            <person name="Saif S."/>
            <person name="Shea T."/>
            <person name="Sisk P."/>
            <person name="Stolte C."/>
            <person name="Sykes S."/>
            <person name="Wortman J."/>
            <person name="Nusbaum C."/>
            <person name="Birren B."/>
        </authorList>
    </citation>
    <scope>NUCLEOTIDE SEQUENCE [LARGE SCALE GENOMIC DNA]</scope>
    <source>
        <strain evidence="19 20">ATCC 51366</strain>
    </source>
</reference>
<dbReference type="PIRSF" id="PIRSF016599">
    <property type="entry name" value="Xaa-His_dipept"/>
    <property type="match status" value="1"/>
</dbReference>
<dbReference type="PANTHER" id="PTHR43501:SF1">
    <property type="entry name" value="CYTOSOL NON-SPECIFIC DIPEPTIDASE"/>
    <property type="match status" value="1"/>
</dbReference>
<dbReference type="Proteomes" id="UP000004191">
    <property type="component" value="Unassembled WGS sequence"/>
</dbReference>
<comment type="similarity">
    <text evidence="12">Belongs to the peptidase M20C family.</text>
</comment>
<sequence length="481" mass="53586">MKSLYESSAYSVFNNFERISQVPRCSNHEEKISEFMYNFGQELGLETVKDEFGNVLITKEATPGYEDHEAVILQSHIDMVCEKTEDSNHDFTCDPIELIVEDGFIHANNTTLGADDGIGVALAMAILEDKDIQHPKIEAIFTTTEETGMDGALGLSKDLLKGKNLINIDNEEDNMIIVGCAGGVGAVLEHKLDKKDAYAEVTNFQIKVAGLRGGHSGTMIGESRANAIKILNTILLKLKSVLKYSLAEINGGSKHNAIPSSAKAVIAVDNKDLELLDKEFNNIVIEINDKYLKREVDLELKLEKVEGNYTYIDDEVVKEILNSLEMFPHGVNTTDKELEIVRSSNNLAIVKTEGDVFKIQTSIRSSFGDDLEFLKNSVSNIADNFNYSIKFSDGYPMWVPNFDNHLLNVAKNSYKEIRNEEVEVAVIHAGLETGILSQKYPDMNMISMGPNIFDAHTPKEKLSVESTEFSFKLIKRIIKSL</sequence>
<evidence type="ECO:0000256" key="17">
    <source>
        <dbReference type="ARBA" id="ARBA00078074"/>
    </source>
</evidence>
<comment type="caution">
    <text evidence="19">The sequence shown here is derived from an EMBL/GenBank/DDBJ whole genome shotgun (WGS) entry which is preliminary data.</text>
</comment>
<evidence type="ECO:0000256" key="4">
    <source>
        <dbReference type="ARBA" id="ARBA00022723"/>
    </source>
</evidence>
<dbReference type="GO" id="GO:0006508">
    <property type="term" value="P:proteolysis"/>
    <property type="evidence" value="ECO:0007669"/>
    <property type="project" value="UniProtKB-KW"/>
</dbReference>
<dbReference type="Pfam" id="PF01546">
    <property type="entry name" value="Peptidase_M20"/>
    <property type="match status" value="1"/>
</dbReference>
<evidence type="ECO:0000256" key="7">
    <source>
        <dbReference type="ARBA" id="ARBA00023049"/>
    </source>
</evidence>
<evidence type="ECO:0000259" key="18">
    <source>
        <dbReference type="Pfam" id="PF07687"/>
    </source>
</evidence>
<keyword evidence="3" id="KW-0645">Protease</keyword>
<dbReference type="EC" id="3.4.13.18" evidence="10"/>
<keyword evidence="5" id="KW-0378">Hydrolase</keyword>
<dbReference type="GO" id="GO:0005829">
    <property type="term" value="C:cytosol"/>
    <property type="evidence" value="ECO:0007669"/>
    <property type="project" value="TreeGrafter"/>
</dbReference>
<dbReference type="PRINTS" id="PR00934">
    <property type="entry name" value="XHISDIPTASE"/>
</dbReference>
<evidence type="ECO:0000256" key="2">
    <source>
        <dbReference type="ARBA" id="ARBA00001947"/>
    </source>
</evidence>
<gene>
    <name evidence="19" type="ORF">HMPREF9709_00902</name>
</gene>
<dbReference type="eggNOG" id="COG2195">
    <property type="taxonomic scope" value="Bacteria"/>
</dbReference>
<keyword evidence="8" id="KW-0170">Cobalt</keyword>
<dbReference type="FunFam" id="3.40.630.10:FF:000015">
    <property type="entry name" value="Aminoacyl-histidine dipeptidase PepD"/>
    <property type="match status" value="1"/>
</dbReference>
<dbReference type="EMBL" id="AGEI01000021">
    <property type="protein sequence ID" value="EHR33966.1"/>
    <property type="molecule type" value="Genomic_DNA"/>
</dbReference>
<dbReference type="OrthoDB" id="9773892at2"/>
<evidence type="ECO:0000256" key="8">
    <source>
        <dbReference type="ARBA" id="ARBA00023285"/>
    </source>
</evidence>
<evidence type="ECO:0000256" key="9">
    <source>
        <dbReference type="ARBA" id="ARBA00036421"/>
    </source>
</evidence>
<dbReference type="RefSeq" id="WP_005398327.1">
    <property type="nucleotide sequence ID" value="NZ_JH601088.1"/>
</dbReference>
<comment type="cofactor">
    <cofactor evidence="2">
        <name>Zn(2+)</name>
        <dbReference type="ChEBI" id="CHEBI:29105"/>
    </cofactor>
</comment>
<evidence type="ECO:0000256" key="3">
    <source>
        <dbReference type="ARBA" id="ARBA00022670"/>
    </source>
</evidence>
<evidence type="ECO:0000256" key="14">
    <source>
        <dbReference type="ARBA" id="ARBA00075285"/>
    </source>
</evidence>
<dbReference type="InterPro" id="IPR001160">
    <property type="entry name" value="Peptidase_M20C"/>
</dbReference>
<evidence type="ECO:0000256" key="15">
    <source>
        <dbReference type="ARBA" id="ARBA00076004"/>
    </source>
</evidence>
<dbReference type="STRING" id="883114.HMPREF9709_00902"/>
<dbReference type="SUPFAM" id="SSF55031">
    <property type="entry name" value="Bacterial exopeptidase dimerisation domain"/>
    <property type="match status" value="1"/>
</dbReference>
<evidence type="ECO:0000256" key="6">
    <source>
        <dbReference type="ARBA" id="ARBA00022833"/>
    </source>
</evidence>
<evidence type="ECO:0000256" key="13">
    <source>
        <dbReference type="ARBA" id="ARBA00071271"/>
    </source>
</evidence>
<keyword evidence="4" id="KW-0479">Metal-binding</keyword>
<comment type="cofactor">
    <cofactor evidence="1">
        <name>Co(2+)</name>
        <dbReference type="ChEBI" id="CHEBI:48828"/>
    </cofactor>
</comment>
<feature type="domain" description="Peptidase M20 dimerisation" evidence="18">
    <location>
        <begin position="212"/>
        <end position="293"/>
    </location>
</feature>
<dbReference type="InterPro" id="IPR011650">
    <property type="entry name" value="Peptidase_M20_dimer"/>
</dbReference>
<dbReference type="PANTHER" id="PTHR43501">
    <property type="entry name" value="CYTOSOL NON-SPECIFIC DIPEPTIDASE"/>
    <property type="match status" value="1"/>
</dbReference>